<dbReference type="Proteomes" id="UP001523216">
    <property type="component" value="Unassembled WGS sequence"/>
</dbReference>
<dbReference type="RefSeq" id="WP_251800490.1">
    <property type="nucleotide sequence ID" value="NZ_JAMQOL010000034.1"/>
</dbReference>
<comment type="subcellular location">
    <subcellularLocation>
        <location evidence="1">Cell membrane</location>
        <topology evidence="1">Multi-pass membrane protein</topology>
    </subcellularLocation>
</comment>
<feature type="transmembrane region" description="Helical" evidence="7">
    <location>
        <begin position="292"/>
        <end position="313"/>
    </location>
</feature>
<dbReference type="SUPFAM" id="SSF82866">
    <property type="entry name" value="Multidrug efflux transporter AcrB transmembrane domain"/>
    <property type="match status" value="2"/>
</dbReference>
<evidence type="ECO:0000256" key="6">
    <source>
        <dbReference type="SAM" id="MobiDB-lite"/>
    </source>
</evidence>
<dbReference type="PANTHER" id="PTHR33406:SF13">
    <property type="entry name" value="MEMBRANE PROTEIN YDFJ"/>
    <property type="match status" value="1"/>
</dbReference>
<keyword evidence="5 7" id="KW-0472">Membrane</keyword>
<dbReference type="Gene3D" id="1.20.1640.10">
    <property type="entry name" value="Multidrug efflux transporter AcrB transmembrane domain"/>
    <property type="match status" value="2"/>
</dbReference>
<evidence type="ECO:0000313" key="10">
    <source>
        <dbReference type="Proteomes" id="UP001523216"/>
    </source>
</evidence>
<evidence type="ECO:0000256" key="5">
    <source>
        <dbReference type="ARBA" id="ARBA00023136"/>
    </source>
</evidence>
<keyword evidence="3 7" id="KW-0812">Transmembrane</keyword>
<sequence length="752" mass="77167">MLSKALSRLGGSAARHPWQVIAAWLLAAALAVLAATAFGGRTADTMTAPGLDSQRAAELIERAGTGQEGMTAQVVVTPVDSGASFFDVGPARAALTRLQAEARRLPQVLDTSDPAGALGRGADAAVSAGLVSADGRIAVVRVQYPDQSRLSVDDLDALVDLGNRLRSEMPLRIEMGGDLFFAFSDTGGGTGELIGLLAAAAILFLAFGSLTAAALPIGMAVFGLTVGVATMTLLARVTEIPTFAPVLGSMVGLGVGIDYALFVLVRHREYLKLGLEPHEAAGQAVATAGRPVVFAGGTVVVSILGMAVSNVPFMTMGGLAVAIVVLTMVIASVTLLPAFLGAAGSRLAGAGTLGRLLGRGRFGQRRAAAADAAGASGWQRWIGHVNRHPVPYAVGAAGLLLAATLPVLGLRVGLPDDGSLPENRTERRAYDLIADGFGPGTNGPLIIAVDLAGDQGSAGRVAAAVAADPGIASVAPARVDQATGIATLVVFPSTGPQEQATADTVARLRAEVLPTAVGPGPSNAHIGGAAASLSDVGHRTSQRLPIFIGAVLALSFVLLMLAFRSVLVPLKAVLLNLLSIGAAYGVLVAVFQWGWGGALIGLEATVPIVSFIPMFLFAILFGLSMDYEVFLLSRVQEEYVRTGDNHKAIVQGISGTARTITSAALIMVAVFLSFAIADDPSTKMFGLGLATAIFIDATVVRMVLVPATMTLLGRANWWLPGWLDRLLPGRPAGNDAARDGTPADPQVLARSR</sequence>
<gene>
    <name evidence="9" type="ORF">LXN57_24335</name>
</gene>
<evidence type="ECO:0000256" key="3">
    <source>
        <dbReference type="ARBA" id="ARBA00022692"/>
    </source>
</evidence>
<feature type="transmembrane region" description="Helical" evidence="7">
    <location>
        <begin position="544"/>
        <end position="563"/>
    </location>
</feature>
<evidence type="ECO:0000256" key="7">
    <source>
        <dbReference type="SAM" id="Phobius"/>
    </source>
</evidence>
<evidence type="ECO:0000259" key="8">
    <source>
        <dbReference type="Pfam" id="PF03176"/>
    </source>
</evidence>
<feature type="transmembrane region" description="Helical" evidence="7">
    <location>
        <begin position="390"/>
        <end position="414"/>
    </location>
</feature>
<accession>A0ABT0Y3X3</accession>
<keyword evidence="10" id="KW-1185">Reference proteome</keyword>
<evidence type="ECO:0000256" key="4">
    <source>
        <dbReference type="ARBA" id="ARBA00022989"/>
    </source>
</evidence>
<feature type="transmembrane region" description="Helical" evidence="7">
    <location>
        <begin position="243"/>
        <end position="265"/>
    </location>
</feature>
<feature type="transmembrane region" description="Helical" evidence="7">
    <location>
        <begin position="648"/>
        <end position="672"/>
    </location>
</feature>
<proteinExistence type="predicted"/>
<feature type="transmembrane region" description="Helical" evidence="7">
    <location>
        <begin position="607"/>
        <end position="627"/>
    </location>
</feature>
<dbReference type="Pfam" id="PF03176">
    <property type="entry name" value="MMPL"/>
    <property type="match status" value="2"/>
</dbReference>
<feature type="domain" description="Membrane transport protein MMPL" evidence="8">
    <location>
        <begin position="47"/>
        <end position="391"/>
    </location>
</feature>
<name>A0ABT0Y3X3_9ACTN</name>
<dbReference type="InterPro" id="IPR050545">
    <property type="entry name" value="Mycobact_MmpL"/>
</dbReference>
<evidence type="ECO:0000256" key="1">
    <source>
        <dbReference type="ARBA" id="ARBA00004651"/>
    </source>
</evidence>
<feature type="transmembrane region" description="Helical" evidence="7">
    <location>
        <begin position="684"/>
        <end position="704"/>
    </location>
</feature>
<feature type="transmembrane region" description="Helical" evidence="7">
    <location>
        <begin position="193"/>
        <end position="210"/>
    </location>
</feature>
<dbReference type="EMBL" id="JAMQOL010000034">
    <property type="protein sequence ID" value="MCM4080711.1"/>
    <property type="molecule type" value="Genomic_DNA"/>
</dbReference>
<reference evidence="9 10" key="1">
    <citation type="submission" date="2022-06" db="EMBL/GenBank/DDBJ databases">
        <title>Actinoplanes abujensis sp. nov., isolated from Nigerian arid soil.</title>
        <authorList>
            <person name="Ding P."/>
        </authorList>
    </citation>
    <scope>NUCLEOTIDE SEQUENCE [LARGE SCALE GENOMIC DNA]</scope>
    <source>
        <strain evidence="10">TRM88002</strain>
    </source>
</reference>
<feature type="region of interest" description="Disordered" evidence="6">
    <location>
        <begin position="733"/>
        <end position="752"/>
    </location>
</feature>
<feature type="domain" description="Membrane transport protein MMPL" evidence="8">
    <location>
        <begin position="486"/>
        <end position="718"/>
    </location>
</feature>
<feature type="transmembrane region" description="Helical" evidence="7">
    <location>
        <begin position="319"/>
        <end position="340"/>
    </location>
</feature>
<keyword evidence="2" id="KW-1003">Cell membrane</keyword>
<feature type="transmembrane region" description="Helical" evidence="7">
    <location>
        <begin position="575"/>
        <end position="595"/>
    </location>
</feature>
<protein>
    <submittedName>
        <fullName evidence="9">MMPL family transporter</fullName>
    </submittedName>
</protein>
<evidence type="ECO:0000313" key="9">
    <source>
        <dbReference type="EMBL" id="MCM4080711.1"/>
    </source>
</evidence>
<evidence type="ECO:0000256" key="2">
    <source>
        <dbReference type="ARBA" id="ARBA00022475"/>
    </source>
</evidence>
<keyword evidence="4 7" id="KW-1133">Transmembrane helix</keyword>
<organism evidence="9 10">
    <name type="scientific">Paractinoplanes hotanensis</name>
    <dbReference type="NCBI Taxonomy" id="2906497"/>
    <lineage>
        <taxon>Bacteria</taxon>
        <taxon>Bacillati</taxon>
        <taxon>Actinomycetota</taxon>
        <taxon>Actinomycetes</taxon>
        <taxon>Micromonosporales</taxon>
        <taxon>Micromonosporaceae</taxon>
        <taxon>Paractinoplanes</taxon>
    </lineage>
</organism>
<comment type="caution">
    <text evidence="9">The sequence shown here is derived from an EMBL/GenBank/DDBJ whole genome shotgun (WGS) entry which is preliminary data.</text>
</comment>
<dbReference type="PANTHER" id="PTHR33406">
    <property type="entry name" value="MEMBRANE PROTEIN MJ1562-RELATED"/>
    <property type="match status" value="1"/>
</dbReference>
<dbReference type="InterPro" id="IPR004869">
    <property type="entry name" value="MMPL_dom"/>
</dbReference>